<sequence>MGDPYDEYFYKDHLGNVRQVIRAPFTLAFRATMEEEKAQEEEQLFDQLPETRILDHRHNNTPGGNQVAWLNADRGRL</sequence>
<reference evidence="2 3" key="1">
    <citation type="submission" date="2021-06" db="EMBL/GenBank/DDBJ databases">
        <title>44 bacteria genomes isolated from Dapeng, Shenzhen.</title>
        <authorList>
            <person name="Zheng W."/>
            <person name="Yu S."/>
            <person name="Huang Y."/>
        </authorList>
    </citation>
    <scope>NUCLEOTIDE SEQUENCE [LARGE SCALE GENOMIC DNA]</scope>
    <source>
        <strain evidence="2 3">DP5N14-6</strain>
    </source>
</reference>
<gene>
    <name evidence="2" type="ORF">KUV23_08620</name>
</gene>
<evidence type="ECO:0000256" key="1">
    <source>
        <dbReference type="SAM" id="MobiDB-lite"/>
    </source>
</evidence>
<feature type="non-terminal residue" evidence="2">
    <location>
        <position position="77"/>
    </location>
</feature>
<keyword evidence="3" id="KW-1185">Reference proteome</keyword>
<proteinExistence type="predicted"/>
<evidence type="ECO:0000313" key="3">
    <source>
        <dbReference type="Proteomes" id="UP000766609"/>
    </source>
</evidence>
<feature type="region of interest" description="Disordered" evidence="1">
    <location>
        <begin position="56"/>
        <end position="77"/>
    </location>
</feature>
<comment type="caution">
    <text evidence="2">The sequence shown here is derived from an EMBL/GenBank/DDBJ whole genome shotgun (WGS) entry which is preliminary data.</text>
</comment>
<evidence type="ECO:0000313" key="2">
    <source>
        <dbReference type="EMBL" id="MBY5951033.1"/>
    </source>
</evidence>
<name>A0ABS7N3X2_9BACT</name>
<protein>
    <submittedName>
        <fullName evidence="2">Uncharacterized protein</fullName>
    </submittedName>
</protein>
<organism evidence="2 3">
    <name type="scientific">Algoriphagus marincola</name>
    <dbReference type="NCBI Taxonomy" id="264027"/>
    <lineage>
        <taxon>Bacteria</taxon>
        <taxon>Pseudomonadati</taxon>
        <taxon>Bacteroidota</taxon>
        <taxon>Cytophagia</taxon>
        <taxon>Cytophagales</taxon>
        <taxon>Cyclobacteriaceae</taxon>
        <taxon>Algoriphagus</taxon>
    </lineage>
</organism>
<dbReference type="Proteomes" id="UP000766609">
    <property type="component" value="Unassembled WGS sequence"/>
</dbReference>
<dbReference type="RefSeq" id="WP_222583845.1">
    <property type="nucleotide sequence ID" value="NZ_JAHVHP010000002.1"/>
</dbReference>
<accession>A0ABS7N3X2</accession>
<dbReference type="EMBL" id="JAHVHP010000002">
    <property type="protein sequence ID" value="MBY5951033.1"/>
    <property type="molecule type" value="Genomic_DNA"/>
</dbReference>